<dbReference type="Gene3D" id="3.90.226.10">
    <property type="entry name" value="2-enoyl-CoA Hydratase, Chain A, domain 1"/>
    <property type="match status" value="1"/>
</dbReference>
<evidence type="ECO:0008006" key="3">
    <source>
        <dbReference type="Google" id="ProtNLM"/>
    </source>
</evidence>
<dbReference type="InterPro" id="IPR029045">
    <property type="entry name" value="ClpP/crotonase-like_dom_sf"/>
</dbReference>
<dbReference type="GO" id="GO:0006635">
    <property type="term" value="P:fatty acid beta-oxidation"/>
    <property type="evidence" value="ECO:0007669"/>
    <property type="project" value="TreeGrafter"/>
</dbReference>
<dbReference type="SUPFAM" id="SSF52096">
    <property type="entry name" value="ClpP/crotonase"/>
    <property type="match status" value="1"/>
</dbReference>
<dbReference type="PANTHER" id="PTHR11941">
    <property type="entry name" value="ENOYL-COA HYDRATASE-RELATED"/>
    <property type="match status" value="1"/>
</dbReference>
<proteinExistence type="inferred from homology"/>
<comment type="similarity">
    <text evidence="1">Belongs to the enoyl-CoA hydratase/isomerase family.</text>
</comment>
<organism evidence="2">
    <name type="scientific">marine metagenome</name>
    <dbReference type="NCBI Taxonomy" id="408172"/>
    <lineage>
        <taxon>unclassified sequences</taxon>
        <taxon>metagenomes</taxon>
        <taxon>ecological metagenomes</taxon>
    </lineage>
</organism>
<dbReference type="GO" id="GO:0005739">
    <property type="term" value="C:mitochondrion"/>
    <property type="evidence" value="ECO:0007669"/>
    <property type="project" value="TreeGrafter"/>
</dbReference>
<accession>A0A382RJT6</accession>
<dbReference type="CDD" id="cd06558">
    <property type="entry name" value="crotonase-like"/>
    <property type="match status" value="1"/>
</dbReference>
<evidence type="ECO:0000313" key="2">
    <source>
        <dbReference type="EMBL" id="SVC97258.1"/>
    </source>
</evidence>
<protein>
    <recommendedName>
        <fullName evidence="3">Enoyl-CoA hydratase</fullName>
    </recommendedName>
</protein>
<name>A0A382RJT6_9ZZZZ</name>
<dbReference type="AlphaFoldDB" id="A0A382RJT6"/>
<dbReference type="EMBL" id="UINC01121827">
    <property type="protein sequence ID" value="SVC97258.1"/>
    <property type="molecule type" value="Genomic_DNA"/>
</dbReference>
<sequence length="255" mass="27588">MTKVDLQLDDQEGGRVAWVTMDNERRLNAGSLELVEQLKAVFDSLASDEDLRAVVLTGAGDRAFMAGADLNDLSKLNPTTGRYFITQLHTAAKAIRGCPVPVVGRLRGFCLGAGLELAAACDFRVADESFVMGMPEVKVGLPSVIEAALLPRLVGWGKTREILLTGTNFNAKEALEMRFVEKLVPAAELDAWVGVWLEKILEAGPVAVRAQKALIGQWEELGLSAAIEAGIEVFGEAFETDEPNRMLAPFMKSKS</sequence>
<reference evidence="2" key="1">
    <citation type="submission" date="2018-05" db="EMBL/GenBank/DDBJ databases">
        <authorList>
            <person name="Lanie J.A."/>
            <person name="Ng W.-L."/>
            <person name="Kazmierczak K.M."/>
            <person name="Andrzejewski T.M."/>
            <person name="Davidsen T.M."/>
            <person name="Wayne K.J."/>
            <person name="Tettelin H."/>
            <person name="Glass J.I."/>
            <person name="Rusch D."/>
            <person name="Podicherti R."/>
            <person name="Tsui H.-C.T."/>
            <person name="Winkler M.E."/>
        </authorList>
    </citation>
    <scope>NUCLEOTIDE SEQUENCE</scope>
</reference>
<gene>
    <name evidence="2" type="ORF">METZ01_LOCUS350112</name>
</gene>
<dbReference type="PANTHER" id="PTHR11941:SF171">
    <property type="entry name" value="SD19268P"/>
    <property type="match status" value="1"/>
</dbReference>
<dbReference type="InterPro" id="IPR001753">
    <property type="entry name" value="Enoyl-CoA_hydra/iso"/>
</dbReference>
<dbReference type="Pfam" id="PF00378">
    <property type="entry name" value="ECH_1"/>
    <property type="match status" value="1"/>
</dbReference>
<evidence type="ECO:0000256" key="1">
    <source>
        <dbReference type="ARBA" id="ARBA00005254"/>
    </source>
</evidence>